<reference evidence="2" key="1">
    <citation type="submission" date="2019-08" db="EMBL/GenBank/DDBJ databases">
        <authorList>
            <person name="Kucharzyk K."/>
            <person name="Murdoch R.W."/>
            <person name="Higgins S."/>
            <person name="Loffler F."/>
        </authorList>
    </citation>
    <scope>NUCLEOTIDE SEQUENCE</scope>
</reference>
<gene>
    <name evidence="2" type="ORF">SDC9_128805</name>
</gene>
<keyword evidence="1" id="KW-1133">Transmembrane helix</keyword>
<keyword evidence="1" id="KW-0472">Membrane</keyword>
<dbReference type="AlphaFoldDB" id="A0A645CY42"/>
<comment type="caution">
    <text evidence="2">The sequence shown here is derived from an EMBL/GenBank/DDBJ whole genome shotgun (WGS) entry which is preliminary data.</text>
</comment>
<accession>A0A645CY42</accession>
<dbReference type="EMBL" id="VSSQ01031009">
    <property type="protein sequence ID" value="MPM81748.1"/>
    <property type="molecule type" value="Genomic_DNA"/>
</dbReference>
<name>A0A645CY42_9ZZZZ</name>
<sequence>MAAAARAWWNSLAIVETKYAIFIPSVVFSAGAAGSAAVASVAAAAAAGASSLVAAGVVLWQANMENTMSMARTSKPIFFILCLPPSCFMFNRIQQSGQIQDGRAFRAGTEFYIFV</sequence>
<feature type="transmembrane region" description="Helical" evidence="1">
    <location>
        <begin position="7"/>
        <end position="30"/>
    </location>
</feature>
<proteinExistence type="predicted"/>
<organism evidence="2">
    <name type="scientific">bioreactor metagenome</name>
    <dbReference type="NCBI Taxonomy" id="1076179"/>
    <lineage>
        <taxon>unclassified sequences</taxon>
        <taxon>metagenomes</taxon>
        <taxon>ecological metagenomes</taxon>
    </lineage>
</organism>
<evidence type="ECO:0000256" key="1">
    <source>
        <dbReference type="SAM" id="Phobius"/>
    </source>
</evidence>
<protein>
    <submittedName>
        <fullName evidence="2">Uncharacterized protein</fullName>
    </submittedName>
</protein>
<evidence type="ECO:0000313" key="2">
    <source>
        <dbReference type="EMBL" id="MPM81748.1"/>
    </source>
</evidence>
<keyword evidence="1" id="KW-0812">Transmembrane</keyword>
<feature type="transmembrane region" description="Helical" evidence="1">
    <location>
        <begin position="36"/>
        <end position="60"/>
    </location>
</feature>